<proteinExistence type="predicted"/>
<organism evidence="2 3">
    <name type="scientific">Xanthomonas campestris pv. phaseoli</name>
    <dbReference type="NCBI Taxonomy" id="317013"/>
    <lineage>
        <taxon>Bacteria</taxon>
        <taxon>Pseudomonadati</taxon>
        <taxon>Pseudomonadota</taxon>
        <taxon>Gammaproteobacteria</taxon>
        <taxon>Lysobacterales</taxon>
        <taxon>Lysobacteraceae</taxon>
        <taxon>Xanthomonas</taxon>
    </lineage>
</organism>
<protein>
    <submittedName>
        <fullName evidence="2">Uncharacterized protein</fullName>
    </submittedName>
</protein>
<accession>A0AB38E5P7</accession>
<evidence type="ECO:0000256" key="1">
    <source>
        <dbReference type="SAM" id="MobiDB-lite"/>
    </source>
</evidence>
<dbReference type="AlphaFoldDB" id="A0AB38E5P7"/>
<dbReference type="Proteomes" id="UP000234166">
    <property type="component" value="Unassembled WGS sequence"/>
</dbReference>
<feature type="region of interest" description="Disordered" evidence="1">
    <location>
        <begin position="1"/>
        <end position="30"/>
    </location>
</feature>
<sequence>MVATFGHPHCHTAGTATAQDRHARADAPHGVSETFRITERSAGGPWCFLEHADTITIGIKAATPDAASVQAWAAQLRNRLKRRGWPTQIELAQGNPLAADE</sequence>
<evidence type="ECO:0000313" key="3">
    <source>
        <dbReference type="Proteomes" id="UP000234166"/>
    </source>
</evidence>
<comment type="caution">
    <text evidence="2">The sequence shown here is derived from an EMBL/GenBank/DDBJ whole genome shotgun (WGS) entry which is preliminary data.</text>
</comment>
<name>A0AB38E5P7_XANCH</name>
<reference evidence="2 3" key="1">
    <citation type="submission" date="2017-10" db="EMBL/GenBank/DDBJ databases">
        <authorList>
            <person name="Regsiter A."/>
            <person name="William W."/>
        </authorList>
    </citation>
    <scope>NUCLEOTIDE SEQUENCE [LARGE SCALE GENOMIC DNA]</scope>
    <source>
        <strain evidence="2 3">CFBP7430</strain>
    </source>
</reference>
<dbReference type="EMBL" id="OCYS01000148">
    <property type="protein sequence ID" value="SON92829.1"/>
    <property type="molecule type" value="Genomic_DNA"/>
</dbReference>
<evidence type="ECO:0000313" key="2">
    <source>
        <dbReference type="EMBL" id="SON92829.1"/>
    </source>
</evidence>
<gene>
    <name evidence="2" type="ORF">XAP7430_890029</name>
</gene>